<dbReference type="Pfam" id="PF02902">
    <property type="entry name" value="Peptidase_C48"/>
    <property type="match status" value="1"/>
</dbReference>
<dbReference type="Pfam" id="PF21049">
    <property type="entry name" value="CFA69_ARM_rpt"/>
    <property type="match status" value="2"/>
</dbReference>
<dbReference type="PANTHER" id="PTHR14716">
    <property type="entry name" value="CILIA- AND FLAGELLA-ASSOCIATED PROTEIN 69"/>
    <property type="match status" value="1"/>
</dbReference>
<evidence type="ECO:0000256" key="1">
    <source>
        <dbReference type="ARBA" id="ARBA00005234"/>
    </source>
</evidence>
<name>T1JMP2_STRMM</name>
<dbReference type="Proteomes" id="UP000014500">
    <property type="component" value="Unassembled WGS sequence"/>
</dbReference>
<dbReference type="GO" id="GO:0060255">
    <property type="term" value="P:regulation of macromolecule metabolic process"/>
    <property type="evidence" value="ECO:0007669"/>
    <property type="project" value="UniProtKB-ARBA"/>
</dbReference>
<reference evidence="8" key="1">
    <citation type="submission" date="2011-05" db="EMBL/GenBank/DDBJ databases">
        <authorList>
            <person name="Richards S.R."/>
            <person name="Qu J."/>
            <person name="Jiang H."/>
            <person name="Jhangiani S.N."/>
            <person name="Agravi P."/>
            <person name="Goodspeed R."/>
            <person name="Gross S."/>
            <person name="Mandapat C."/>
            <person name="Jackson L."/>
            <person name="Mathew T."/>
            <person name="Pu L."/>
            <person name="Thornton R."/>
            <person name="Saada N."/>
            <person name="Wilczek-Boney K.B."/>
            <person name="Lee S."/>
            <person name="Kovar C."/>
            <person name="Wu Y."/>
            <person name="Scherer S.E."/>
            <person name="Worley K.C."/>
            <person name="Muzny D.M."/>
            <person name="Gibbs R."/>
        </authorList>
    </citation>
    <scope>NUCLEOTIDE SEQUENCE</scope>
    <source>
        <strain evidence="8">Brora</strain>
    </source>
</reference>
<dbReference type="PANTHER" id="PTHR14716:SF0">
    <property type="entry name" value="CILIA- AND FLAGELLA-ASSOCIATED PROTEIN 69"/>
    <property type="match status" value="1"/>
</dbReference>
<keyword evidence="8" id="KW-1185">Reference proteome</keyword>
<dbReference type="AlphaFoldDB" id="T1JMP2"/>
<comment type="similarity">
    <text evidence="1">Belongs to the peptidase C48 family.</text>
</comment>
<dbReference type="InterPro" id="IPR016024">
    <property type="entry name" value="ARM-type_fold"/>
</dbReference>
<evidence type="ECO:0000313" key="7">
    <source>
        <dbReference type="EnsemblMetazoa" id="SMAR015122-PA"/>
    </source>
</evidence>
<dbReference type="HOGENOM" id="CLU_266712_0_0_1"/>
<evidence type="ECO:0000256" key="4">
    <source>
        <dbReference type="ARBA" id="ARBA00022807"/>
    </source>
</evidence>
<protein>
    <recommendedName>
        <fullName evidence="6">Ubiquitin-like protease family profile domain-containing protein</fullName>
    </recommendedName>
</protein>
<keyword evidence="2" id="KW-0645">Protease</keyword>
<feature type="domain" description="Ubiquitin-like protease family profile" evidence="6">
    <location>
        <begin position="1049"/>
        <end position="1211"/>
    </location>
</feature>
<dbReference type="FunFam" id="3.40.395.10:FF:000001">
    <property type="entry name" value="Sentrin-specific protease 1"/>
    <property type="match status" value="1"/>
</dbReference>
<dbReference type="SUPFAM" id="SSF48371">
    <property type="entry name" value="ARM repeat"/>
    <property type="match status" value="1"/>
</dbReference>
<dbReference type="InterPro" id="IPR048732">
    <property type="entry name" value="CFA69"/>
</dbReference>
<dbReference type="InterPro" id="IPR003653">
    <property type="entry name" value="Peptidase_C48_C"/>
</dbReference>
<dbReference type="EMBL" id="JH431575">
    <property type="status" value="NOT_ANNOTATED_CDS"/>
    <property type="molecule type" value="Genomic_DNA"/>
</dbReference>
<dbReference type="InterPro" id="IPR048733">
    <property type="entry name" value="CFA69_ARM_dom"/>
</dbReference>
<reference evidence="7" key="2">
    <citation type="submission" date="2015-02" db="UniProtKB">
        <authorList>
            <consortium name="EnsemblMetazoa"/>
        </authorList>
    </citation>
    <scope>IDENTIFICATION</scope>
</reference>
<evidence type="ECO:0000256" key="5">
    <source>
        <dbReference type="SAM" id="MobiDB-lite"/>
    </source>
</evidence>
<dbReference type="InterPro" id="IPR038765">
    <property type="entry name" value="Papain-like_cys_pep_sf"/>
</dbReference>
<evidence type="ECO:0000313" key="8">
    <source>
        <dbReference type="Proteomes" id="UP000014500"/>
    </source>
</evidence>
<dbReference type="Gene3D" id="3.40.395.10">
    <property type="entry name" value="Adenoviral Proteinase, Chain A"/>
    <property type="match status" value="1"/>
</dbReference>
<keyword evidence="4" id="KW-0788">Thiol protease</keyword>
<dbReference type="STRING" id="126957.T1JMP2"/>
<evidence type="ECO:0000256" key="3">
    <source>
        <dbReference type="ARBA" id="ARBA00022801"/>
    </source>
</evidence>
<organism evidence="7 8">
    <name type="scientific">Strigamia maritima</name>
    <name type="common">European centipede</name>
    <name type="synonym">Geophilus maritimus</name>
    <dbReference type="NCBI Taxonomy" id="126957"/>
    <lineage>
        <taxon>Eukaryota</taxon>
        <taxon>Metazoa</taxon>
        <taxon>Ecdysozoa</taxon>
        <taxon>Arthropoda</taxon>
        <taxon>Myriapoda</taxon>
        <taxon>Chilopoda</taxon>
        <taxon>Pleurostigmophora</taxon>
        <taxon>Geophilomorpha</taxon>
        <taxon>Linotaeniidae</taxon>
        <taxon>Strigamia</taxon>
    </lineage>
</organism>
<sequence length="1241" mass="144115">MNCEKILQDSGTEVICLLINSVPDVQLYQLTRVRFWALELFWNLLKKVPAKTANILTSVGCMNALSVAFFNTVSQSNGKRMKELRNDFLLLFLLLLQNNRKKNVLPPLFIKELAILATSSEIKQRSETGSSEDYEMKEFLLSILKLICGKTDYSAFLNPTILIESLLIHLHPLSLNVERKNPFLSQQKTLQTLALQILGYYAPEYLKIFLVFKAELLIVRQIVWCFSGDILTQKRFIYERDVYMRSCLQILVQIVGLRNLEVSIGEHGEDIIIKYLMILHTKDNRALPGHNMLLTSVINCIRCSIIGIPEREESFKTKNGVSYIVDLILDAHSSIQDLILACLLDFCSSSDSTAYILKWRGPDNMTTPMLLCRLWREEEKRLGIKRDDSNLSKNAHYAVRQFYEIRTGKLLVGKRQMECTETELLSSYRMSAAILDASENFRAKIYGLIEYIKEEGTEAEPPPELTKLPLEEMSTLTLIEGYLDLKGGEVWTEILSELTSENLNPLAMEQEFIYSVSRIITNRVSSIMGFQRQCRHLLQDKEKRNIFNYYQQFYDWKSQEKLLIAKTLQYLAKTSNPQTLRLMKEKQLLELTLEQQKTVIKVRTTIDSPVTVTGNYGIIKLTKSPNSGFADDNSTDEEADFEYIKSTKRRKLAEEVEENVEDMATWIRPPKKFSQCFFYTKEKPPTHDVVTRENNERLFVRPKHVIEKSPVTYASRSTLTNPHFYTRHDDENDENKCVRKSPISDSRSKDLEKRAPQRPSSKNRLLNGSHHANLFNHKCDHECDFSPRSSITERNSASMLTVCRCTQLQEKEKYRQLLNRYPQPFTPIYGNDSLSLRHNANHNLTKLGSFHKNSVTKERINVADTEQQIQRILKSGYSNSKTKQPQRWNVNISNGLCSPTNGDSLVEKSAKLDRPLTYLPKTVPVNQRTPTTFVNEVPRWKFSRKITHRDNENEKKRQIAEAKKTVDVLKPPWEKEFRELEKNIKDQLSIAEKQSEVLEEIYTIKDDKDALDDEKIEPMPELSPEMEKKIDGALRPKPPNEILIDKFQIPIHRRDMETLQDLNWLNDAIINFYMNLLMERGKLDNMPSVYACNTFFYPKLITGGHAALKRWTRKTDIFSYDIMLVPVHLGVHWCLAVVDFRNKMIKYYDSMRGKNNECLNALSTYLKEESLDKKKQTLSMDDWVMKNVSKAPQQMNSSDCGMFACKYAEYITRNAEITFKQHHMPYFRRRMVYEILTAQLL</sequence>
<dbReference type="PROSITE" id="PS50600">
    <property type="entry name" value="ULP_PROTEASE"/>
    <property type="match status" value="1"/>
</dbReference>
<dbReference type="eggNOG" id="KOG0778">
    <property type="taxonomic scope" value="Eukaryota"/>
</dbReference>
<evidence type="ECO:0000259" key="6">
    <source>
        <dbReference type="PROSITE" id="PS50600"/>
    </source>
</evidence>
<dbReference type="GO" id="GO:0006508">
    <property type="term" value="P:proteolysis"/>
    <property type="evidence" value="ECO:0007669"/>
    <property type="project" value="UniProtKB-KW"/>
</dbReference>
<proteinExistence type="inferred from homology"/>
<feature type="compositionally biased region" description="Basic and acidic residues" evidence="5">
    <location>
        <begin position="746"/>
        <end position="755"/>
    </location>
</feature>
<feature type="compositionally biased region" description="Basic and acidic residues" evidence="5">
    <location>
        <begin position="726"/>
        <end position="737"/>
    </location>
</feature>
<dbReference type="EnsemblMetazoa" id="SMAR015122-RA">
    <property type="protein sequence ID" value="SMAR015122-PA"/>
    <property type="gene ID" value="SMAR015122"/>
</dbReference>
<keyword evidence="3" id="KW-0378">Hydrolase</keyword>
<dbReference type="SUPFAM" id="SSF54001">
    <property type="entry name" value="Cysteine proteinases"/>
    <property type="match status" value="1"/>
</dbReference>
<evidence type="ECO:0000256" key="2">
    <source>
        <dbReference type="ARBA" id="ARBA00022670"/>
    </source>
</evidence>
<dbReference type="GO" id="GO:0080090">
    <property type="term" value="P:regulation of primary metabolic process"/>
    <property type="evidence" value="ECO:0007669"/>
    <property type="project" value="UniProtKB-ARBA"/>
</dbReference>
<accession>T1JMP2</accession>
<dbReference type="GO" id="GO:0008234">
    <property type="term" value="F:cysteine-type peptidase activity"/>
    <property type="evidence" value="ECO:0007669"/>
    <property type="project" value="UniProtKB-KW"/>
</dbReference>
<feature type="region of interest" description="Disordered" evidence="5">
    <location>
        <begin position="722"/>
        <end position="769"/>
    </location>
</feature>